<evidence type="ECO:0000313" key="3">
    <source>
        <dbReference type="Proteomes" id="UP000026962"/>
    </source>
</evidence>
<evidence type="ECO:0000313" key="2">
    <source>
        <dbReference type="EnsemblPlants" id="OPUNC12G08280.1"/>
    </source>
</evidence>
<dbReference type="AlphaFoldDB" id="A0A0E0MLI1"/>
<dbReference type="Gramene" id="OPUNC12G08280.1">
    <property type="protein sequence ID" value="OPUNC12G08280.1"/>
    <property type="gene ID" value="OPUNC12G08280"/>
</dbReference>
<dbReference type="Proteomes" id="UP000026962">
    <property type="component" value="Chromosome 12"/>
</dbReference>
<feature type="signal peptide" evidence="1">
    <location>
        <begin position="1"/>
        <end position="32"/>
    </location>
</feature>
<feature type="chain" id="PRO_5002368101" evidence="1">
    <location>
        <begin position="33"/>
        <end position="111"/>
    </location>
</feature>
<proteinExistence type="predicted"/>
<keyword evidence="1" id="KW-0732">Signal</keyword>
<accession>A0A0E0MLI1</accession>
<organism evidence="2">
    <name type="scientific">Oryza punctata</name>
    <name type="common">Red rice</name>
    <dbReference type="NCBI Taxonomy" id="4537"/>
    <lineage>
        <taxon>Eukaryota</taxon>
        <taxon>Viridiplantae</taxon>
        <taxon>Streptophyta</taxon>
        <taxon>Embryophyta</taxon>
        <taxon>Tracheophyta</taxon>
        <taxon>Spermatophyta</taxon>
        <taxon>Magnoliopsida</taxon>
        <taxon>Liliopsida</taxon>
        <taxon>Poales</taxon>
        <taxon>Poaceae</taxon>
        <taxon>BOP clade</taxon>
        <taxon>Oryzoideae</taxon>
        <taxon>Oryzeae</taxon>
        <taxon>Oryzinae</taxon>
        <taxon>Oryza</taxon>
    </lineage>
</organism>
<name>A0A0E0MLI1_ORYPU</name>
<reference evidence="2" key="1">
    <citation type="submission" date="2015-04" db="UniProtKB">
        <authorList>
            <consortium name="EnsemblPlants"/>
        </authorList>
    </citation>
    <scope>IDENTIFICATION</scope>
</reference>
<dbReference type="HOGENOM" id="CLU_2162524_0_0_1"/>
<keyword evidence="3" id="KW-1185">Reference proteome</keyword>
<protein>
    <submittedName>
        <fullName evidence="2">Uncharacterized protein</fullName>
    </submittedName>
</protein>
<evidence type="ECO:0000256" key="1">
    <source>
        <dbReference type="SAM" id="SignalP"/>
    </source>
</evidence>
<reference evidence="2" key="2">
    <citation type="submission" date="2018-05" db="EMBL/GenBank/DDBJ databases">
        <title>OpunRS2 (Oryza punctata Reference Sequence Version 2).</title>
        <authorList>
            <person name="Zhang J."/>
            <person name="Kudrna D."/>
            <person name="Lee S."/>
            <person name="Talag J."/>
            <person name="Welchert J."/>
            <person name="Wing R.A."/>
        </authorList>
    </citation>
    <scope>NUCLEOTIDE SEQUENCE [LARGE SCALE GENOMIC DNA]</scope>
</reference>
<dbReference type="EnsemblPlants" id="OPUNC12G08280.1">
    <property type="protein sequence ID" value="OPUNC12G08280.1"/>
    <property type="gene ID" value="OPUNC12G08280"/>
</dbReference>
<sequence>MEYLGFSWPNSRIVLAYLVCPWVVVLSKSSEAKQECAVVARDNADAFPVSYSGTIEPSPSSCSAGGHHDYSISAARKALKQDKGVTDRCTQGYGAENVIGKPCRRPESRRF</sequence>